<dbReference type="AlphaFoldDB" id="A0A0U3KI40"/>
<evidence type="ECO:0000313" key="1">
    <source>
        <dbReference type="EMBL" id="ALU98509.1"/>
    </source>
</evidence>
<dbReference type="RefSeq" id="WP_010064742.1">
    <property type="nucleotide sequence ID" value="NZ_CP013739.1"/>
</dbReference>
<protein>
    <submittedName>
        <fullName evidence="1">Uncharacterized protein</fullName>
    </submittedName>
</protein>
<keyword evidence="1" id="KW-0614">Plasmid</keyword>
<accession>A0A0U3KI40</accession>
<name>A0A0U3KI40_STRGL</name>
<geneLocation type="plasmid" evidence="1 2">
    <name>SGLP1</name>
</geneLocation>
<dbReference type="Proteomes" id="UP000064183">
    <property type="component" value="Plasmid SGLP1"/>
</dbReference>
<proteinExistence type="predicted"/>
<sequence length="74" mass="7575">MTATVTSIAAPAAVDAISTQAGATVFVYTDPDGTLSSDCTGCGEYAWTLAADHGFARQHAAACFRRPSPLRLAA</sequence>
<reference evidence="1 2" key="1">
    <citation type="journal article" date="2012" name="J. Bacteriol.">
        <title>Draft genome sequence of Streptomyces globisporus C-1027, which produces an antitumor antibiotic consisting of a nine-membered enediyne with a chromoprotein.</title>
        <authorList>
            <person name="Wang L."/>
            <person name="Wang S."/>
            <person name="He Q."/>
            <person name="Yu T."/>
            <person name="Li Q."/>
            <person name="Hong B."/>
        </authorList>
    </citation>
    <scope>NUCLEOTIDE SEQUENCE [LARGE SCALE GENOMIC DNA]</scope>
    <source>
        <strain evidence="1 2">C-1027</strain>
        <plasmid evidence="1 2">SGLP1</plasmid>
    </source>
</reference>
<dbReference type="KEGG" id="sgb:WQO_34275"/>
<dbReference type="GeneID" id="27787515"/>
<evidence type="ECO:0000313" key="2">
    <source>
        <dbReference type="Proteomes" id="UP000064183"/>
    </source>
</evidence>
<gene>
    <name evidence="1" type="ORF">WQO_34275</name>
</gene>
<organism evidence="1 2">
    <name type="scientific">Streptomyces globisporus C-1027</name>
    <dbReference type="NCBI Taxonomy" id="1172567"/>
    <lineage>
        <taxon>Bacteria</taxon>
        <taxon>Bacillati</taxon>
        <taxon>Actinomycetota</taxon>
        <taxon>Actinomycetes</taxon>
        <taxon>Kitasatosporales</taxon>
        <taxon>Streptomycetaceae</taxon>
        <taxon>Streptomyces</taxon>
    </lineage>
</organism>
<dbReference type="EMBL" id="CP013739">
    <property type="protein sequence ID" value="ALU98509.1"/>
    <property type="molecule type" value="Genomic_DNA"/>
</dbReference>